<sequence length="62" mass="5634">MGAECGYSAAVGAAEVRGCASGTSSGAGPAAAAPAGPAVQVGEIADPAYVGGLVEDAQGGRV</sequence>
<dbReference type="Proteomes" id="UP001550853">
    <property type="component" value="Unassembled WGS sequence"/>
</dbReference>
<evidence type="ECO:0000313" key="2">
    <source>
        <dbReference type="Proteomes" id="UP001550853"/>
    </source>
</evidence>
<gene>
    <name evidence="1" type="ORF">AB0E61_12205</name>
</gene>
<name>A0ABV2YYM4_9ACTN</name>
<evidence type="ECO:0000313" key="1">
    <source>
        <dbReference type="EMBL" id="MEU3710843.1"/>
    </source>
</evidence>
<comment type="caution">
    <text evidence="1">The sequence shown here is derived from an EMBL/GenBank/DDBJ whole genome shotgun (WGS) entry which is preliminary data.</text>
</comment>
<protein>
    <submittedName>
        <fullName evidence="1">Uncharacterized protein</fullName>
    </submittedName>
</protein>
<dbReference type="EMBL" id="JBEZVI010000008">
    <property type="protein sequence ID" value="MEU3710843.1"/>
    <property type="molecule type" value="Genomic_DNA"/>
</dbReference>
<feature type="non-terminal residue" evidence="1">
    <location>
        <position position="62"/>
    </location>
</feature>
<accession>A0ABV2YYM4</accession>
<proteinExistence type="predicted"/>
<reference evidence="1 2" key="1">
    <citation type="submission" date="2024-06" db="EMBL/GenBank/DDBJ databases">
        <title>The Natural Products Discovery Center: Release of the First 8490 Sequenced Strains for Exploring Actinobacteria Biosynthetic Diversity.</title>
        <authorList>
            <person name="Kalkreuter E."/>
            <person name="Kautsar S.A."/>
            <person name="Yang D."/>
            <person name="Bader C.D."/>
            <person name="Teijaro C.N."/>
            <person name="Fluegel L."/>
            <person name="Davis C.M."/>
            <person name="Simpson J.R."/>
            <person name="Lauterbach L."/>
            <person name="Steele A.D."/>
            <person name="Gui C."/>
            <person name="Meng S."/>
            <person name="Li G."/>
            <person name="Viehrig K."/>
            <person name="Ye F."/>
            <person name="Su P."/>
            <person name="Kiefer A.F."/>
            <person name="Nichols A."/>
            <person name="Cepeda A.J."/>
            <person name="Yan W."/>
            <person name="Fan B."/>
            <person name="Jiang Y."/>
            <person name="Adhikari A."/>
            <person name="Zheng C.-J."/>
            <person name="Schuster L."/>
            <person name="Cowan T.M."/>
            <person name="Smanski M.J."/>
            <person name="Chevrette M.G."/>
            <person name="De Carvalho L.P.S."/>
            <person name="Shen B."/>
        </authorList>
    </citation>
    <scope>NUCLEOTIDE SEQUENCE [LARGE SCALE GENOMIC DNA]</scope>
    <source>
        <strain evidence="1 2">NPDC033039</strain>
    </source>
</reference>
<organism evidence="1 2">
    <name type="scientific">Streptomyces catenulae</name>
    <dbReference type="NCBI Taxonomy" id="66875"/>
    <lineage>
        <taxon>Bacteria</taxon>
        <taxon>Bacillati</taxon>
        <taxon>Actinomycetota</taxon>
        <taxon>Actinomycetes</taxon>
        <taxon>Kitasatosporales</taxon>
        <taxon>Streptomycetaceae</taxon>
        <taxon>Streptomyces</taxon>
    </lineage>
</organism>
<keyword evidence="2" id="KW-1185">Reference proteome</keyword>
<dbReference type="RefSeq" id="WP_359041258.1">
    <property type="nucleotide sequence ID" value="NZ_JBEZVI010000008.1"/>
</dbReference>